<keyword evidence="2" id="KW-0547">Nucleotide-binding</keyword>
<dbReference type="GO" id="GO:0005524">
    <property type="term" value="F:ATP binding"/>
    <property type="evidence" value="ECO:0007669"/>
    <property type="project" value="UniProtKB-KW"/>
</dbReference>
<reference evidence="7" key="1">
    <citation type="submission" date="2020-06" db="EMBL/GenBank/DDBJ databases">
        <authorList>
            <person name="Onetto C."/>
        </authorList>
    </citation>
    <scope>NUCLEOTIDE SEQUENCE</scope>
</reference>
<evidence type="ECO:0000256" key="4">
    <source>
        <dbReference type="ARBA" id="ARBA00022840"/>
    </source>
</evidence>
<dbReference type="Gene3D" id="1.10.510.10">
    <property type="entry name" value="Transferase(Phosphotransferase) domain 1"/>
    <property type="match status" value="1"/>
</dbReference>
<dbReference type="Pfam" id="PF00069">
    <property type="entry name" value="Pkinase"/>
    <property type="match status" value="1"/>
</dbReference>
<dbReference type="InterPro" id="IPR050339">
    <property type="entry name" value="CC_SR_Kinase"/>
</dbReference>
<dbReference type="PROSITE" id="PS50011">
    <property type="entry name" value="PROTEIN_KINASE_DOM"/>
    <property type="match status" value="1"/>
</dbReference>
<evidence type="ECO:0000259" key="6">
    <source>
        <dbReference type="PROSITE" id="PS50011"/>
    </source>
</evidence>
<keyword evidence="3" id="KW-0418">Kinase</keyword>
<name>A0A9N8JKY1_9PEZI</name>
<evidence type="ECO:0000313" key="8">
    <source>
        <dbReference type="Proteomes" id="UP000716446"/>
    </source>
</evidence>
<proteinExistence type="inferred from homology"/>
<protein>
    <recommendedName>
        <fullName evidence="6">Protein kinase domain-containing protein</fullName>
    </recommendedName>
</protein>
<accession>A0A9N8JKY1</accession>
<comment type="caution">
    <text evidence="7">The sequence shown here is derived from an EMBL/GenBank/DDBJ whole genome shotgun (WGS) entry which is preliminary data.</text>
</comment>
<dbReference type="PROSITE" id="PS00108">
    <property type="entry name" value="PROTEIN_KINASE_ST"/>
    <property type="match status" value="1"/>
</dbReference>
<dbReference type="InterPro" id="IPR011009">
    <property type="entry name" value="Kinase-like_dom_sf"/>
</dbReference>
<dbReference type="FunFam" id="1.10.510.10:FF:000699">
    <property type="entry name" value="Probable serine/threonine-protein kinase iksA"/>
    <property type="match status" value="1"/>
</dbReference>
<evidence type="ECO:0000313" key="7">
    <source>
        <dbReference type="EMBL" id="CAD0088026.1"/>
    </source>
</evidence>
<keyword evidence="8" id="KW-1185">Reference proteome</keyword>
<evidence type="ECO:0000256" key="3">
    <source>
        <dbReference type="ARBA" id="ARBA00022777"/>
    </source>
</evidence>
<evidence type="ECO:0000256" key="2">
    <source>
        <dbReference type="ARBA" id="ARBA00022741"/>
    </source>
</evidence>
<organism evidence="7 8">
    <name type="scientific">Aureobasidium vineae</name>
    <dbReference type="NCBI Taxonomy" id="2773715"/>
    <lineage>
        <taxon>Eukaryota</taxon>
        <taxon>Fungi</taxon>
        <taxon>Dikarya</taxon>
        <taxon>Ascomycota</taxon>
        <taxon>Pezizomycotina</taxon>
        <taxon>Dothideomycetes</taxon>
        <taxon>Dothideomycetidae</taxon>
        <taxon>Dothideales</taxon>
        <taxon>Saccotheciaceae</taxon>
        <taxon>Aureobasidium</taxon>
    </lineage>
</organism>
<gene>
    <name evidence="7" type="ORF">AWRI4619_LOCUS5144</name>
</gene>
<comment type="similarity">
    <text evidence="5">Belongs to the protein kinase superfamily. Ser/Thr protein kinase family. GCN2 subfamily.</text>
</comment>
<dbReference type="PANTHER" id="PTHR11042">
    <property type="entry name" value="EUKARYOTIC TRANSLATION INITIATION FACTOR 2-ALPHA KINASE EIF2-ALPHA KINASE -RELATED"/>
    <property type="match status" value="1"/>
</dbReference>
<sequence length="213" mass="23759">MNFDEIFSFFRDITSGLHHLHTNGYIHRDLKPSNCLLHNDGLKTSVHVSDFGEVQAANEQRTSTGATGTISYCAPEVLQRQGSGFGEFTTKSDIFSLGMIVYFMCFGRLPYQNADAANDENEDLDKLRAEVSAWHGFDDVTRARKDLPEKLYKFLKRLLSPNPVERPSTEQILQAIKAGGEIDDIPMNTQGITQVNLCTQKAHLYNPVASAGM</sequence>
<evidence type="ECO:0000256" key="1">
    <source>
        <dbReference type="ARBA" id="ARBA00022679"/>
    </source>
</evidence>
<dbReference type="AlphaFoldDB" id="A0A9N8JKY1"/>
<dbReference type="GO" id="GO:0005634">
    <property type="term" value="C:nucleus"/>
    <property type="evidence" value="ECO:0007669"/>
    <property type="project" value="TreeGrafter"/>
</dbReference>
<feature type="domain" description="Protein kinase" evidence="6">
    <location>
        <begin position="1"/>
        <end position="178"/>
    </location>
</feature>
<keyword evidence="1" id="KW-0808">Transferase</keyword>
<dbReference type="SUPFAM" id="SSF56112">
    <property type="entry name" value="Protein kinase-like (PK-like)"/>
    <property type="match status" value="1"/>
</dbReference>
<dbReference type="Proteomes" id="UP000716446">
    <property type="component" value="Unassembled WGS sequence"/>
</dbReference>
<dbReference type="EMBL" id="CAIJEN010000006">
    <property type="protein sequence ID" value="CAD0088026.1"/>
    <property type="molecule type" value="Genomic_DNA"/>
</dbReference>
<dbReference type="InterPro" id="IPR008271">
    <property type="entry name" value="Ser/Thr_kinase_AS"/>
</dbReference>
<dbReference type="GO" id="GO:0005737">
    <property type="term" value="C:cytoplasm"/>
    <property type="evidence" value="ECO:0007669"/>
    <property type="project" value="TreeGrafter"/>
</dbReference>
<evidence type="ECO:0000256" key="5">
    <source>
        <dbReference type="ARBA" id="ARBA00037982"/>
    </source>
</evidence>
<dbReference type="SMART" id="SM00220">
    <property type="entry name" value="S_TKc"/>
    <property type="match status" value="1"/>
</dbReference>
<dbReference type="PANTHER" id="PTHR11042:SF138">
    <property type="entry name" value="SERINE_THREONINE-PROTEIN KINASE IKS1-RELATED"/>
    <property type="match status" value="1"/>
</dbReference>
<keyword evidence="4" id="KW-0067">ATP-binding</keyword>
<dbReference type="InterPro" id="IPR000719">
    <property type="entry name" value="Prot_kinase_dom"/>
</dbReference>
<dbReference type="GO" id="GO:0004672">
    <property type="term" value="F:protein kinase activity"/>
    <property type="evidence" value="ECO:0007669"/>
    <property type="project" value="InterPro"/>
</dbReference>